<reference evidence="1" key="1">
    <citation type="submission" date="2015-10" db="EMBL/GenBank/DDBJ databases">
        <authorList>
            <person name="Regsiter A."/>
            <person name="william w."/>
        </authorList>
    </citation>
    <scope>NUCLEOTIDE SEQUENCE</scope>
    <source>
        <strain evidence="1">Montdore</strain>
    </source>
</reference>
<evidence type="ECO:0008006" key="3">
    <source>
        <dbReference type="Google" id="ProtNLM"/>
    </source>
</evidence>
<dbReference type="InterPro" id="IPR011037">
    <property type="entry name" value="Pyrv_Knase-like_insert_dom_sf"/>
</dbReference>
<dbReference type="Gene3D" id="2.40.33.20">
    <property type="entry name" value="PK beta-barrel domain-like"/>
    <property type="match status" value="1"/>
</dbReference>
<evidence type="ECO:0000313" key="2">
    <source>
        <dbReference type="Proteomes" id="UP001412239"/>
    </source>
</evidence>
<gene>
    <name evidence="1" type="ORF">GSTUAT00000152001</name>
</gene>
<evidence type="ECO:0000313" key="1">
    <source>
        <dbReference type="EMBL" id="CUS15875.1"/>
    </source>
</evidence>
<protein>
    <recommendedName>
        <fullName evidence="3">MOSC domain-containing protein</fullName>
    </recommendedName>
</protein>
<dbReference type="EMBL" id="LN890943">
    <property type="protein sequence ID" value="CUS15875.1"/>
    <property type="molecule type" value="Genomic_DNA"/>
</dbReference>
<dbReference type="Proteomes" id="UP001412239">
    <property type="component" value="Unassembled WGS sequence"/>
</dbReference>
<accession>A0A292QA53</accession>
<dbReference type="AlphaFoldDB" id="A0A292QA53"/>
<organism evidence="1 2">
    <name type="scientific">Tuber aestivum</name>
    <name type="common">summer truffle</name>
    <dbReference type="NCBI Taxonomy" id="59557"/>
    <lineage>
        <taxon>Eukaryota</taxon>
        <taxon>Fungi</taxon>
        <taxon>Dikarya</taxon>
        <taxon>Ascomycota</taxon>
        <taxon>Pezizomycotina</taxon>
        <taxon>Pezizomycetes</taxon>
        <taxon>Pezizales</taxon>
        <taxon>Tuberaceae</taxon>
        <taxon>Tuber</taxon>
    </lineage>
</organism>
<sequence>MMVEITGLRDPCPQIEKPRRGCRRSVLYGRRRSDRIVQRKAGIIGIVLGGKVDVGMRILVEPAEGG</sequence>
<name>A0A292QA53_9PEZI</name>
<proteinExistence type="predicted"/>
<feature type="non-terminal residue" evidence="1">
    <location>
        <position position="66"/>
    </location>
</feature>
<dbReference type="SUPFAM" id="SSF50800">
    <property type="entry name" value="PK beta-barrel domain-like"/>
    <property type="match status" value="1"/>
</dbReference>
<keyword evidence="2" id="KW-1185">Reference proteome</keyword>